<accession>A0ABD3MMA9</accession>
<keyword evidence="3" id="KW-1185">Reference proteome</keyword>
<feature type="region of interest" description="Disordered" evidence="1">
    <location>
        <begin position="62"/>
        <end position="90"/>
    </location>
</feature>
<feature type="compositionally biased region" description="Gly residues" evidence="1">
    <location>
        <begin position="70"/>
        <end position="84"/>
    </location>
</feature>
<evidence type="ECO:0000313" key="3">
    <source>
        <dbReference type="Proteomes" id="UP001530315"/>
    </source>
</evidence>
<reference evidence="2 3" key="1">
    <citation type="submission" date="2024-10" db="EMBL/GenBank/DDBJ databases">
        <title>Updated reference genomes for cyclostephanoid diatoms.</title>
        <authorList>
            <person name="Roberts W.R."/>
            <person name="Alverson A.J."/>
        </authorList>
    </citation>
    <scope>NUCLEOTIDE SEQUENCE [LARGE SCALE GENOMIC DNA]</scope>
    <source>
        <strain evidence="2 3">AJA276-08</strain>
    </source>
</reference>
<dbReference type="AlphaFoldDB" id="A0ABD3MMA9"/>
<dbReference type="Proteomes" id="UP001530315">
    <property type="component" value="Unassembled WGS sequence"/>
</dbReference>
<protein>
    <submittedName>
        <fullName evidence="2">Uncharacterized protein</fullName>
    </submittedName>
</protein>
<comment type="caution">
    <text evidence="2">The sequence shown here is derived from an EMBL/GenBank/DDBJ whole genome shotgun (WGS) entry which is preliminary data.</text>
</comment>
<organism evidence="2 3">
    <name type="scientific">Stephanodiscus triporus</name>
    <dbReference type="NCBI Taxonomy" id="2934178"/>
    <lineage>
        <taxon>Eukaryota</taxon>
        <taxon>Sar</taxon>
        <taxon>Stramenopiles</taxon>
        <taxon>Ochrophyta</taxon>
        <taxon>Bacillariophyta</taxon>
        <taxon>Coscinodiscophyceae</taxon>
        <taxon>Thalassiosirophycidae</taxon>
        <taxon>Stephanodiscales</taxon>
        <taxon>Stephanodiscaceae</taxon>
        <taxon>Stephanodiscus</taxon>
    </lineage>
</organism>
<gene>
    <name evidence="2" type="ORF">ACHAW5_001820</name>
</gene>
<evidence type="ECO:0000256" key="1">
    <source>
        <dbReference type="SAM" id="MobiDB-lite"/>
    </source>
</evidence>
<sequence length="233" mass="24849">MGSQLLYGDEVDNNVVYGGELASASSPGRGGDGGLDQYVGLLVPILAVERDLNEIDALLRRKEKEEEEGGGGAAGNGSVGGGASSAGRGEGERASLLAEVNGVLSRSRFDKIEFKKAFNAFADNIYYSDPDRANLYLGGGAMPKNSQSIAYLLRNEILTNVEDMRAEVGYLMREAGKMTDNNNNGDAELDLDEMRRLSESANDGMKKYLDLVPPKELGAARAEFYASLPPPAS</sequence>
<dbReference type="EMBL" id="JALLAZ020001768">
    <property type="protein sequence ID" value="KAL3764627.1"/>
    <property type="molecule type" value="Genomic_DNA"/>
</dbReference>
<proteinExistence type="predicted"/>
<evidence type="ECO:0000313" key="2">
    <source>
        <dbReference type="EMBL" id="KAL3764627.1"/>
    </source>
</evidence>
<name>A0ABD3MMA9_9STRA</name>